<dbReference type="InterPro" id="IPR025164">
    <property type="entry name" value="Toastrack_DUF4097"/>
</dbReference>
<dbReference type="Gene3D" id="2.160.20.120">
    <property type="match status" value="1"/>
</dbReference>
<dbReference type="RefSeq" id="WP_186867424.1">
    <property type="nucleotide sequence ID" value="NZ_JACOPH010000010.1"/>
</dbReference>
<sequence>MKIFTKICLIISAVCLGLAIVCLGVGTALGSGVREVKQMADNGELDMGNWHIGNWGFYYGSDETDTVNQTGTLSKEDIDSLEIDLDYGEIYLEKSESEDIEIKVNAPESFRYKCENNDGTLLLKSKNSSRKWRNSEITITVAIPSGMEFDEVDINTDAGRVESNCELVADMIDLNVDAGELVAEDVEADDVSIDIGAGRVEIDNLEADTLKVDCGVGKAEISGTVSDKVKADCGVGSVLMHLDGKEEDYDYKISCGPGSVNVNGETYRSLSTDKKINNHSDREIDLDCGIGEIEVLLSE</sequence>
<evidence type="ECO:0000259" key="1">
    <source>
        <dbReference type="Pfam" id="PF13349"/>
    </source>
</evidence>
<organism evidence="2 3">
    <name type="scientific">Roseburia zhanii</name>
    <dbReference type="NCBI Taxonomy" id="2763064"/>
    <lineage>
        <taxon>Bacteria</taxon>
        <taxon>Bacillati</taxon>
        <taxon>Bacillota</taxon>
        <taxon>Clostridia</taxon>
        <taxon>Lachnospirales</taxon>
        <taxon>Lachnospiraceae</taxon>
        <taxon>Roseburia</taxon>
    </lineage>
</organism>
<proteinExistence type="predicted"/>
<reference evidence="2" key="1">
    <citation type="submission" date="2020-08" db="EMBL/GenBank/DDBJ databases">
        <title>Genome public.</title>
        <authorList>
            <person name="Liu C."/>
            <person name="Sun Q."/>
        </authorList>
    </citation>
    <scope>NUCLEOTIDE SEQUENCE</scope>
    <source>
        <strain evidence="2">BX1005</strain>
    </source>
</reference>
<evidence type="ECO:0000313" key="3">
    <source>
        <dbReference type="Proteomes" id="UP000606720"/>
    </source>
</evidence>
<gene>
    <name evidence="2" type="ORF">H8S17_11525</name>
</gene>
<evidence type="ECO:0000313" key="2">
    <source>
        <dbReference type="EMBL" id="MBC5714821.1"/>
    </source>
</evidence>
<keyword evidence="3" id="KW-1185">Reference proteome</keyword>
<dbReference type="Proteomes" id="UP000606720">
    <property type="component" value="Unassembled WGS sequence"/>
</dbReference>
<comment type="caution">
    <text evidence="2">The sequence shown here is derived from an EMBL/GenBank/DDBJ whole genome shotgun (WGS) entry which is preliminary data.</text>
</comment>
<dbReference type="EMBL" id="JACOPH010000010">
    <property type="protein sequence ID" value="MBC5714821.1"/>
    <property type="molecule type" value="Genomic_DNA"/>
</dbReference>
<dbReference type="AlphaFoldDB" id="A0A923LR95"/>
<name>A0A923LR95_9FIRM</name>
<feature type="domain" description="DUF4097" evidence="1">
    <location>
        <begin position="78"/>
        <end position="264"/>
    </location>
</feature>
<dbReference type="Pfam" id="PF13349">
    <property type="entry name" value="DUF4097"/>
    <property type="match status" value="1"/>
</dbReference>
<protein>
    <submittedName>
        <fullName evidence="2">DUF4097 family beta strand repeat protein</fullName>
    </submittedName>
</protein>
<accession>A0A923LR95</accession>